<comment type="caution">
    <text evidence="1">The sequence shown here is derived from an EMBL/GenBank/DDBJ whole genome shotgun (WGS) entry which is preliminary data.</text>
</comment>
<evidence type="ECO:0000313" key="1">
    <source>
        <dbReference type="EMBL" id="NII42132.1"/>
    </source>
</evidence>
<dbReference type="Proteomes" id="UP001318300">
    <property type="component" value="Unassembled WGS sequence"/>
</dbReference>
<keyword evidence="2" id="KW-1185">Reference proteome</keyword>
<gene>
    <name evidence="1" type="ORF">E9228_002790</name>
</gene>
<sequence>MNKTEVSKLLTVASAIDHRTIDPAIVNAWHMVVGDVPFDAAERALTAHRRNRPGVYLEPGHIIEQWRIERAKERELRGPHPAPPLGQRWAVDCIEQDYELGAGPSAVTDVSL</sequence>
<organism evidence="1 2">
    <name type="scientific">Curtobacterium salicis</name>
    <dbReference type="NCBI Taxonomy" id="1779862"/>
    <lineage>
        <taxon>Bacteria</taxon>
        <taxon>Bacillati</taxon>
        <taxon>Actinomycetota</taxon>
        <taxon>Actinomycetes</taxon>
        <taxon>Micrococcales</taxon>
        <taxon>Microbacteriaceae</taxon>
        <taxon>Curtobacterium</taxon>
    </lineage>
</organism>
<accession>A0ABX0TAP7</accession>
<protein>
    <submittedName>
        <fullName evidence="1">Uncharacterized protein</fullName>
    </submittedName>
</protein>
<proteinExistence type="predicted"/>
<name>A0ABX0TAP7_9MICO</name>
<dbReference type="RefSeq" id="WP_166781129.1">
    <property type="nucleotide sequence ID" value="NZ_JAAOYO010000004.1"/>
</dbReference>
<evidence type="ECO:0000313" key="2">
    <source>
        <dbReference type="Proteomes" id="UP001318300"/>
    </source>
</evidence>
<reference evidence="1 2" key="1">
    <citation type="submission" date="2020-03" db="EMBL/GenBank/DDBJ databases">
        <title>Above-ground endophytic microbial communities from plants in different locations in the United States.</title>
        <authorList>
            <person name="Frank C."/>
        </authorList>
    </citation>
    <scope>NUCLEOTIDE SEQUENCE [LARGE SCALE GENOMIC DNA]</scope>
    <source>
        <strain evidence="1 2">WW7</strain>
    </source>
</reference>
<dbReference type="EMBL" id="JAAOYO010000004">
    <property type="protein sequence ID" value="NII42132.1"/>
    <property type="molecule type" value="Genomic_DNA"/>
</dbReference>